<reference evidence="2" key="2">
    <citation type="submission" date="2021-08" db="EMBL/GenBank/DDBJ databases">
        <authorList>
            <person name="Gostincar C."/>
            <person name="Sun X."/>
            <person name="Song Z."/>
            <person name="Gunde-Cimerman N."/>
        </authorList>
    </citation>
    <scope>NUCLEOTIDE SEQUENCE</scope>
    <source>
        <strain evidence="2">EXF-9911</strain>
    </source>
</reference>
<feature type="non-terminal residue" evidence="2">
    <location>
        <position position="89"/>
    </location>
</feature>
<comment type="caution">
    <text evidence="2">The sequence shown here is derived from an EMBL/GenBank/DDBJ whole genome shotgun (WGS) entry which is preliminary data.</text>
</comment>
<dbReference type="AlphaFoldDB" id="A0A9P8ELV9"/>
<feature type="compositionally biased region" description="Polar residues" evidence="1">
    <location>
        <begin position="35"/>
        <end position="47"/>
    </location>
</feature>
<evidence type="ECO:0000313" key="2">
    <source>
        <dbReference type="EMBL" id="KAG9693323.1"/>
    </source>
</evidence>
<reference evidence="2" key="1">
    <citation type="journal article" date="2021" name="J Fungi (Basel)">
        <title>Virulence traits and population genomics of the black yeast Aureobasidium melanogenum.</title>
        <authorList>
            <person name="Cernosa A."/>
            <person name="Sun X."/>
            <person name="Gostincar C."/>
            <person name="Fang C."/>
            <person name="Gunde-Cimerman N."/>
            <person name="Song Z."/>
        </authorList>
    </citation>
    <scope>NUCLEOTIDE SEQUENCE</scope>
    <source>
        <strain evidence="2">EXF-9911</strain>
    </source>
</reference>
<feature type="region of interest" description="Disordered" evidence="1">
    <location>
        <begin position="1"/>
        <end position="89"/>
    </location>
</feature>
<feature type="compositionally biased region" description="Basic and acidic residues" evidence="1">
    <location>
        <begin position="55"/>
        <end position="89"/>
    </location>
</feature>
<accession>A0A9P8ELV9</accession>
<feature type="compositionally biased region" description="Basic and acidic residues" evidence="1">
    <location>
        <begin position="15"/>
        <end position="32"/>
    </location>
</feature>
<proteinExistence type="predicted"/>
<dbReference type="Proteomes" id="UP000779574">
    <property type="component" value="Unassembled WGS sequence"/>
</dbReference>
<protein>
    <submittedName>
        <fullName evidence="2">Uncharacterized protein</fullName>
    </submittedName>
</protein>
<name>A0A9P8ELV9_AURME</name>
<organism evidence="2 3">
    <name type="scientific">Aureobasidium melanogenum</name>
    <name type="common">Aureobasidium pullulans var. melanogenum</name>
    <dbReference type="NCBI Taxonomy" id="46634"/>
    <lineage>
        <taxon>Eukaryota</taxon>
        <taxon>Fungi</taxon>
        <taxon>Dikarya</taxon>
        <taxon>Ascomycota</taxon>
        <taxon>Pezizomycotina</taxon>
        <taxon>Dothideomycetes</taxon>
        <taxon>Dothideomycetidae</taxon>
        <taxon>Dothideales</taxon>
        <taxon>Saccotheciaceae</taxon>
        <taxon>Aureobasidium</taxon>
    </lineage>
</organism>
<evidence type="ECO:0000256" key="1">
    <source>
        <dbReference type="SAM" id="MobiDB-lite"/>
    </source>
</evidence>
<dbReference type="EMBL" id="JAHFXF010000197">
    <property type="protein sequence ID" value="KAG9693323.1"/>
    <property type="molecule type" value="Genomic_DNA"/>
</dbReference>
<sequence length="89" mass="10052">MAIVKWGIDHPNNPRNKENPERAKQLEEERRNFVGTATKSAIRTNPDGTIMGSKSGEKISKNKHEEKEQTGSEHTTNEDDTDVKMDTES</sequence>
<evidence type="ECO:0000313" key="3">
    <source>
        <dbReference type="Proteomes" id="UP000779574"/>
    </source>
</evidence>
<dbReference type="OrthoDB" id="3897188at2759"/>
<gene>
    <name evidence="2" type="ORF">KCU76_g6058</name>
</gene>